<sequence length="282" mass="32001">MKNILITGANGQLGSEIQNRNIKNNVGNYFYTDASELNITDKRAVSDFVKKNNIQIIINCAAYTNVDKAEDDAETADLINHIAVRNLAEICKENNIVLIHISTDYVFGGDKNTPYTETDPTKALGVYGRTKLDGEKAIRNADIDHLIIRTSWLYSLSFGNNFVKTIQRLSCERNELKVVFDQVGTPTNARDLAEFIIYVIEKDLYRGKREVYHFSNEGVCSWYDFAIEIVRMSGSSCIVKPCLSNEFPSKVKRPSYSVLDKSKLKKDFNYTISHWKEALKKG</sequence>
<gene>
    <name evidence="8" type="ORF">RCZ01_05990</name>
</gene>
<comment type="similarity">
    <text evidence="2 6">Belongs to the dTDP-4-dehydrorhamnose reductase family.</text>
</comment>
<dbReference type="GO" id="GO:0008831">
    <property type="term" value="F:dTDP-4-dehydrorhamnose reductase activity"/>
    <property type="evidence" value="ECO:0007669"/>
    <property type="project" value="UniProtKB-EC"/>
</dbReference>
<keyword evidence="6" id="KW-0521">NADP</keyword>
<comment type="function">
    <text evidence="6">Catalyzes the reduction of dTDP-6-deoxy-L-lyxo-4-hexulose to yield dTDP-L-rhamnose.</text>
</comment>
<evidence type="ECO:0000313" key="8">
    <source>
        <dbReference type="EMBL" id="GET45297.1"/>
    </source>
</evidence>
<feature type="domain" description="RmlD-like substrate binding" evidence="7">
    <location>
        <begin position="3"/>
        <end position="281"/>
    </location>
</feature>
<dbReference type="GO" id="GO:0005829">
    <property type="term" value="C:cytosol"/>
    <property type="evidence" value="ECO:0007669"/>
    <property type="project" value="TreeGrafter"/>
</dbReference>
<dbReference type="UniPathway" id="UPA00124"/>
<dbReference type="CDD" id="cd05254">
    <property type="entry name" value="dTDP_HR_like_SDR_e"/>
    <property type="match status" value="1"/>
</dbReference>
<dbReference type="InterPro" id="IPR036291">
    <property type="entry name" value="NAD(P)-bd_dom_sf"/>
</dbReference>
<dbReference type="InterPro" id="IPR029903">
    <property type="entry name" value="RmlD-like-bd"/>
</dbReference>
<evidence type="ECO:0000256" key="3">
    <source>
        <dbReference type="ARBA" id="ARBA00012929"/>
    </source>
</evidence>
<proteinExistence type="inferred from homology"/>
<dbReference type="Gene3D" id="3.40.50.720">
    <property type="entry name" value="NAD(P)-binding Rossmann-like Domain"/>
    <property type="match status" value="1"/>
</dbReference>
<dbReference type="PANTHER" id="PTHR10491:SF4">
    <property type="entry name" value="METHIONINE ADENOSYLTRANSFERASE 2 SUBUNIT BETA"/>
    <property type="match status" value="1"/>
</dbReference>
<dbReference type="GO" id="GO:0019305">
    <property type="term" value="P:dTDP-rhamnose biosynthetic process"/>
    <property type="evidence" value="ECO:0007669"/>
    <property type="project" value="UniProtKB-UniPathway"/>
</dbReference>
<keyword evidence="9" id="KW-1185">Reference proteome</keyword>
<dbReference type="RefSeq" id="WP_155283982.1">
    <property type="nucleotide sequence ID" value="NZ_BLBC01000005.1"/>
</dbReference>
<reference evidence="9" key="1">
    <citation type="journal article" date="2020" name="Int. J. Syst. Evol. Microbiol.">
        <title>Capnocytophaga felis sp. nov. isolated from the feline oral cavity.</title>
        <authorList>
            <person name="Suzuki M."/>
            <person name="Umeda K."/>
            <person name="Kimura M."/>
            <person name="Imaoka K."/>
            <person name="Morikawa S."/>
            <person name="Maeda K."/>
        </authorList>
    </citation>
    <scope>NUCLEOTIDE SEQUENCE [LARGE SCALE GENOMIC DNA]</scope>
    <source>
        <strain evidence="9">KC07070</strain>
    </source>
</reference>
<dbReference type="EMBL" id="BLBC01000005">
    <property type="protein sequence ID" value="GET45297.1"/>
    <property type="molecule type" value="Genomic_DNA"/>
</dbReference>
<dbReference type="PANTHER" id="PTHR10491">
    <property type="entry name" value="DTDP-4-DEHYDRORHAMNOSE REDUCTASE"/>
    <property type="match status" value="1"/>
</dbReference>
<evidence type="ECO:0000259" key="7">
    <source>
        <dbReference type="Pfam" id="PF04321"/>
    </source>
</evidence>
<evidence type="ECO:0000256" key="5">
    <source>
        <dbReference type="ARBA" id="ARBA00048200"/>
    </source>
</evidence>
<dbReference type="SUPFAM" id="SSF51735">
    <property type="entry name" value="NAD(P)-binding Rossmann-fold domains"/>
    <property type="match status" value="1"/>
</dbReference>
<dbReference type="Gene3D" id="3.90.25.10">
    <property type="entry name" value="UDP-galactose 4-epimerase, domain 1"/>
    <property type="match status" value="1"/>
</dbReference>
<dbReference type="Pfam" id="PF04321">
    <property type="entry name" value="RmlD_sub_bind"/>
    <property type="match status" value="1"/>
</dbReference>
<dbReference type="OrthoDB" id="9803892at2"/>
<organism evidence="8 9">
    <name type="scientific">Capnocytophaga felis</name>
    <dbReference type="NCBI Taxonomy" id="2267611"/>
    <lineage>
        <taxon>Bacteria</taxon>
        <taxon>Pseudomonadati</taxon>
        <taxon>Bacteroidota</taxon>
        <taxon>Flavobacteriia</taxon>
        <taxon>Flavobacteriales</taxon>
        <taxon>Flavobacteriaceae</taxon>
        <taxon>Capnocytophaga</taxon>
    </lineage>
</organism>
<evidence type="ECO:0000256" key="6">
    <source>
        <dbReference type="RuleBase" id="RU364082"/>
    </source>
</evidence>
<evidence type="ECO:0000313" key="9">
    <source>
        <dbReference type="Proteomes" id="UP000398217"/>
    </source>
</evidence>
<accession>A0A5M4B7R4</accession>
<name>A0A5M4B7R4_9FLAO</name>
<keyword evidence="6" id="KW-0560">Oxidoreductase</keyword>
<dbReference type="NCBIfam" id="TIGR01214">
    <property type="entry name" value="rmlD"/>
    <property type="match status" value="1"/>
</dbReference>
<evidence type="ECO:0000256" key="4">
    <source>
        <dbReference type="ARBA" id="ARBA00017099"/>
    </source>
</evidence>
<comment type="caution">
    <text evidence="8">The sequence shown here is derived from an EMBL/GenBank/DDBJ whole genome shotgun (WGS) entry which is preliminary data.</text>
</comment>
<evidence type="ECO:0000256" key="2">
    <source>
        <dbReference type="ARBA" id="ARBA00010944"/>
    </source>
</evidence>
<protein>
    <recommendedName>
        <fullName evidence="4 6">dTDP-4-dehydrorhamnose reductase</fullName>
        <ecNumber evidence="3 6">1.1.1.133</ecNumber>
    </recommendedName>
</protein>
<dbReference type="InterPro" id="IPR005913">
    <property type="entry name" value="dTDP_dehydrorham_reduct"/>
</dbReference>
<comment type="pathway">
    <text evidence="1 6">Carbohydrate biosynthesis; dTDP-L-rhamnose biosynthesis.</text>
</comment>
<evidence type="ECO:0000256" key="1">
    <source>
        <dbReference type="ARBA" id="ARBA00004781"/>
    </source>
</evidence>
<dbReference type="Proteomes" id="UP000398217">
    <property type="component" value="Unassembled WGS sequence"/>
</dbReference>
<comment type="catalytic activity">
    <reaction evidence="5">
        <text>dTDP-beta-L-rhamnose + NADP(+) = dTDP-4-dehydro-beta-L-rhamnose + NADPH + H(+)</text>
        <dbReference type="Rhea" id="RHEA:21796"/>
        <dbReference type="ChEBI" id="CHEBI:15378"/>
        <dbReference type="ChEBI" id="CHEBI:57510"/>
        <dbReference type="ChEBI" id="CHEBI:57783"/>
        <dbReference type="ChEBI" id="CHEBI:58349"/>
        <dbReference type="ChEBI" id="CHEBI:62830"/>
        <dbReference type="EC" id="1.1.1.133"/>
    </reaction>
</comment>
<dbReference type="EC" id="1.1.1.133" evidence="3 6"/>
<dbReference type="AlphaFoldDB" id="A0A5M4B7R4"/>